<evidence type="ECO:0000313" key="3">
    <source>
        <dbReference type="Proteomes" id="UP001595712"/>
    </source>
</evidence>
<reference evidence="3" key="1">
    <citation type="journal article" date="2019" name="Int. J. Syst. Evol. Microbiol.">
        <title>The Global Catalogue of Microorganisms (GCM) 10K type strain sequencing project: providing services to taxonomists for standard genome sequencing and annotation.</title>
        <authorList>
            <consortium name="The Broad Institute Genomics Platform"/>
            <consortium name="The Broad Institute Genome Sequencing Center for Infectious Disease"/>
            <person name="Wu L."/>
            <person name="Ma J."/>
        </authorList>
    </citation>
    <scope>NUCLEOTIDE SEQUENCE [LARGE SCALE GENOMIC DNA]</scope>
    <source>
        <strain evidence="3">CGMCC 4.7396</strain>
    </source>
</reference>
<comment type="caution">
    <text evidence="2">The sequence shown here is derived from an EMBL/GenBank/DDBJ whole genome shotgun (WGS) entry which is preliminary data.</text>
</comment>
<protein>
    <submittedName>
        <fullName evidence="2">Phosphorylase</fullName>
    </submittedName>
</protein>
<sequence length="297" mass="31884">MTDLPTAVLCTPIDLERRAVLDLLAGHEYTDHELDGTQYRETEYEGPKGVWKLVLAMTGRGNERAAASVEHALATWRPQILILCGIAGGRRDARVGDIVVATKVYGYESGQDTDTGLLQRPESLPASYPLLQRAQLVSENQDWAAKLDGPLPRIFQRPIASGAKVITGNHSATAELLEQSSGDAQAVDTESFGFLAAANRRTAVEATVVRGISDLMGDKTKEADKLRQPLAARNAAAFALALIGRSKPKQAEIRRLAGGTSNTYIGAIGEGATANIGAMGDHARVRMVFPGNRKDLR</sequence>
<dbReference type="RefSeq" id="WP_387970441.1">
    <property type="nucleotide sequence ID" value="NZ_JBHRWO010000004.1"/>
</dbReference>
<dbReference type="InterPro" id="IPR035994">
    <property type="entry name" value="Nucleoside_phosphorylase_sf"/>
</dbReference>
<dbReference type="Pfam" id="PF01048">
    <property type="entry name" value="PNP_UDP_1"/>
    <property type="match status" value="1"/>
</dbReference>
<dbReference type="InterPro" id="IPR000845">
    <property type="entry name" value="Nucleoside_phosphorylase_d"/>
</dbReference>
<evidence type="ECO:0000313" key="2">
    <source>
        <dbReference type="EMBL" id="MFC3491516.1"/>
    </source>
</evidence>
<dbReference type="EMBL" id="JBHRWO010000004">
    <property type="protein sequence ID" value="MFC3491516.1"/>
    <property type="molecule type" value="Genomic_DNA"/>
</dbReference>
<dbReference type="SUPFAM" id="SSF53167">
    <property type="entry name" value="Purine and uridine phosphorylases"/>
    <property type="match status" value="1"/>
</dbReference>
<organism evidence="2 3">
    <name type="scientific">Glycomyces rhizosphaerae</name>
    <dbReference type="NCBI Taxonomy" id="2054422"/>
    <lineage>
        <taxon>Bacteria</taxon>
        <taxon>Bacillati</taxon>
        <taxon>Actinomycetota</taxon>
        <taxon>Actinomycetes</taxon>
        <taxon>Glycomycetales</taxon>
        <taxon>Glycomycetaceae</taxon>
        <taxon>Glycomyces</taxon>
    </lineage>
</organism>
<dbReference type="PANTHER" id="PTHR46832:SF1">
    <property type="entry name" value="5'-METHYLTHIOADENOSINE_S-ADENOSYLHOMOCYSTEINE NUCLEOSIDASE"/>
    <property type="match status" value="1"/>
</dbReference>
<dbReference type="Proteomes" id="UP001595712">
    <property type="component" value="Unassembled WGS sequence"/>
</dbReference>
<name>A0ABV7PVL3_9ACTN</name>
<keyword evidence="3" id="KW-1185">Reference proteome</keyword>
<accession>A0ABV7PVL3</accession>
<feature type="domain" description="Nucleoside phosphorylase" evidence="1">
    <location>
        <begin position="26"/>
        <end position="243"/>
    </location>
</feature>
<dbReference type="PANTHER" id="PTHR46832">
    <property type="entry name" value="5'-METHYLTHIOADENOSINE/S-ADENOSYLHOMOCYSTEINE NUCLEOSIDASE"/>
    <property type="match status" value="1"/>
</dbReference>
<gene>
    <name evidence="2" type="ORF">ACFO8M_03325</name>
</gene>
<proteinExistence type="predicted"/>
<evidence type="ECO:0000259" key="1">
    <source>
        <dbReference type="Pfam" id="PF01048"/>
    </source>
</evidence>
<dbReference type="Gene3D" id="3.40.50.1580">
    <property type="entry name" value="Nucleoside phosphorylase domain"/>
    <property type="match status" value="1"/>
</dbReference>